<proteinExistence type="inferred from homology"/>
<evidence type="ECO:0000256" key="5">
    <source>
        <dbReference type="ARBA" id="ARBA00022989"/>
    </source>
</evidence>
<evidence type="ECO:0000256" key="2">
    <source>
        <dbReference type="ARBA" id="ARBA00022448"/>
    </source>
</evidence>
<protein>
    <submittedName>
        <fullName evidence="9">NitT/TauT family transport system permease protein</fullName>
    </submittedName>
</protein>
<name>A0A1X7PQ68_9HYPH</name>
<dbReference type="AlphaFoldDB" id="A0A1X7PQ68"/>
<reference evidence="9 10" key="1">
    <citation type="submission" date="2017-04" db="EMBL/GenBank/DDBJ databases">
        <authorList>
            <person name="Afonso C.L."/>
            <person name="Miller P.J."/>
            <person name="Scott M.A."/>
            <person name="Spackman E."/>
            <person name="Goraichik I."/>
            <person name="Dimitrov K.M."/>
            <person name="Suarez D.L."/>
            <person name="Swayne D.E."/>
        </authorList>
    </citation>
    <scope>NUCLEOTIDE SEQUENCE [LARGE SCALE GENOMIC DNA]</scope>
    <source>
        <strain evidence="9 10">B5P</strain>
    </source>
</reference>
<dbReference type="GO" id="GO:0005886">
    <property type="term" value="C:plasma membrane"/>
    <property type="evidence" value="ECO:0007669"/>
    <property type="project" value="UniProtKB-SubCell"/>
</dbReference>
<keyword evidence="5 7" id="KW-1133">Transmembrane helix</keyword>
<gene>
    <name evidence="9" type="ORF">SAMN02982922_5029</name>
</gene>
<evidence type="ECO:0000256" key="3">
    <source>
        <dbReference type="ARBA" id="ARBA00022475"/>
    </source>
</evidence>
<keyword evidence="4 7" id="KW-0812">Transmembrane</keyword>
<keyword evidence="10" id="KW-1185">Reference proteome</keyword>
<feature type="transmembrane region" description="Helical" evidence="7">
    <location>
        <begin position="230"/>
        <end position="249"/>
    </location>
</feature>
<dbReference type="PANTHER" id="PTHR30151">
    <property type="entry name" value="ALKANE SULFONATE ABC TRANSPORTER-RELATED, MEMBRANE SUBUNIT"/>
    <property type="match status" value="1"/>
</dbReference>
<keyword evidence="3" id="KW-1003">Cell membrane</keyword>
<evidence type="ECO:0000256" key="6">
    <source>
        <dbReference type="ARBA" id="ARBA00023136"/>
    </source>
</evidence>
<dbReference type="EMBL" id="FXBL01000004">
    <property type="protein sequence ID" value="SMH54118.1"/>
    <property type="molecule type" value="Genomic_DNA"/>
</dbReference>
<feature type="transmembrane region" description="Helical" evidence="7">
    <location>
        <begin position="20"/>
        <end position="37"/>
    </location>
</feature>
<organism evidence="9 10">
    <name type="scientific">Mesorhizobium australicum</name>
    <dbReference type="NCBI Taxonomy" id="536018"/>
    <lineage>
        <taxon>Bacteria</taxon>
        <taxon>Pseudomonadati</taxon>
        <taxon>Pseudomonadota</taxon>
        <taxon>Alphaproteobacteria</taxon>
        <taxon>Hyphomicrobiales</taxon>
        <taxon>Phyllobacteriaceae</taxon>
        <taxon>Mesorhizobium</taxon>
    </lineage>
</organism>
<accession>A0A1X7PQ68</accession>
<dbReference type="GO" id="GO:0055085">
    <property type="term" value="P:transmembrane transport"/>
    <property type="evidence" value="ECO:0007669"/>
    <property type="project" value="InterPro"/>
</dbReference>
<evidence type="ECO:0000313" key="9">
    <source>
        <dbReference type="EMBL" id="SMH54118.1"/>
    </source>
</evidence>
<feature type="transmembrane region" description="Helical" evidence="7">
    <location>
        <begin position="134"/>
        <end position="153"/>
    </location>
</feature>
<dbReference type="PROSITE" id="PS50928">
    <property type="entry name" value="ABC_TM1"/>
    <property type="match status" value="1"/>
</dbReference>
<dbReference type="Pfam" id="PF00528">
    <property type="entry name" value="BPD_transp_1"/>
    <property type="match status" value="1"/>
</dbReference>
<evidence type="ECO:0000256" key="4">
    <source>
        <dbReference type="ARBA" id="ARBA00022692"/>
    </source>
</evidence>
<evidence type="ECO:0000259" key="8">
    <source>
        <dbReference type="PROSITE" id="PS50928"/>
    </source>
</evidence>
<evidence type="ECO:0000256" key="1">
    <source>
        <dbReference type="ARBA" id="ARBA00004651"/>
    </source>
</evidence>
<dbReference type="OrthoDB" id="8138334at2"/>
<keyword evidence="6 7" id="KW-0472">Membrane</keyword>
<comment type="subcellular location">
    <subcellularLocation>
        <location evidence="1 7">Cell membrane</location>
        <topology evidence="1 7">Multi-pass membrane protein</topology>
    </subcellularLocation>
</comment>
<dbReference type="RefSeq" id="WP_085466666.1">
    <property type="nucleotide sequence ID" value="NZ_FXBL01000004.1"/>
</dbReference>
<dbReference type="PANTHER" id="PTHR30151:SF20">
    <property type="entry name" value="ABC TRANSPORTER PERMEASE PROTEIN HI_0355-RELATED"/>
    <property type="match status" value="1"/>
</dbReference>
<dbReference type="InterPro" id="IPR000515">
    <property type="entry name" value="MetI-like"/>
</dbReference>
<keyword evidence="2 7" id="KW-0813">Transport</keyword>
<comment type="similarity">
    <text evidence="7">Belongs to the binding-protein-dependent transport system permease family.</text>
</comment>
<feature type="transmembrane region" description="Helical" evidence="7">
    <location>
        <begin position="75"/>
        <end position="94"/>
    </location>
</feature>
<feature type="domain" description="ABC transmembrane type-1" evidence="8">
    <location>
        <begin position="68"/>
        <end position="249"/>
    </location>
</feature>
<dbReference type="SUPFAM" id="SSF161098">
    <property type="entry name" value="MetI-like"/>
    <property type="match status" value="1"/>
</dbReference>
<dbReference type="Proteomes" id="UP000193083">
    <property type="component" value="Unassembled WGS sequence"/>
</dbReference>
<evidence type="ECO:0000256" key="7">
    <source>
        <dbReference type="RuleBase" id="RU363032"/>
    </source>
</evidence>
<dbReference type="CDD" id="cd06261">
    <property type="entry name" value="TM_PBP2"/>
    <property type="match status" value="1"/>
</dbReference>
<dbReference type="InterPro" id="IPR035906">
    <property type="entry name" value="MetI-like_sf"/>
</dbReference>
<feature type="transmembrane region" description="Helical" evidence="7">
    <location>
        <begin position="106"/>
        <end position="128"/>
    </location>
</feature>
<dbReference type="Gene3D" id="1.10.3720.10">
    <property type="entry name" value="MetI-like"/>
    <property type="match status" value="1"/>
</dbReference>
<feature type="transmembrane region" description="Helical" evidence="7">
    <location>
        <begin position="194"/>
        <end position="218"/>
    </location>
</feature>
<evidence type="ECO:0000313" key="10">
    <source>
        <dbReference type="Proteomes" id="UP000193083"/>
    </source>
</evidence>
<sequence>MTATTPTRRGGRRNEERELWLQRAALALALLAVWEAWGRLVSDRWTSRPSAMLVRLAEWASNDLARHIGVTFAEIGAGLAIGVPLGVAVGLVVGRSPRAGAVFRPFIVLLNSLPIVAMTPLLIMWFGLGMQPKIVLVAFVSFLLLFFNTFSGARAVDDDLLDSLTLMGATRWERFRKVVLPGSTSWIMAALKNALPYAFIAAVIGEMMLSQAGLGHLITRSAQQFDMTGVYTVLLLMMVLGALVNDLMARLERRLMRWRVPADNR</sequence>